<sequence>VNDIDTSTAELRSEAEDNDIASPKTVKGYSHLNLNPVHDEVSV</sequence>
<name>A0A392TM42_9FABA</name>
<accession>A0A392TM42</accession>
<proteinExistence type="predicted"/>
<reference evidence="2 3" key="1">
    <citation type="journal article" date="2018" name="Front. Plant Sci.">
        <title>Red Clover (Trifolium pratense) and Zigzag Clover (T. medium) - A Picture of Genomic Similarities and Differences.</title>
        <authorList>
            <person name="Dluhosova J."/>
            <person name="Istvanek J."/>
            <person name="Nedelnik J."/>
            <person name="Repkova J."/>
        </authorList>
    </citation>
    <scope>NUCLEOTIDE SEQUENCE [LARGE SCALE GENOMIC DNA]</scope>
    <source>
        <strain evidence="3">cv. 10/8</strain>
        <tissue evidence="2">Leaf</tissue>
    </source>
</reference>
<feature type="non-terminal residue" evidence="2">
    <location>
        <position position="1"/>
    </location>
</feature>
<organism evidence="2 3">
    <name type="scientific">Trifolium medium</name>
    <dbReference type="NCBI Taxonomy" id="97028"/>
    <lineage>
        <taxon>Eukaryota</taxon>
        <taxon>Viridiplantae</taxon>
        <taxon>Streptophyta</taxon>
        <taxon>Embryophyta</taxon>
        <taxon>Tracheophyta</taxon>
        <taxon>Spermatophyta</taxon>
        <taxon>Magnoliopsida</taxon>
        <taxon>eudicotyledons</taxon>
        <taxon>Gunneridae</taxon>
        <taxon>Pentapetalae</taxon>
        <taxon>rosids</taxon>
        <taxon>fabids</taxon>
        <taxon>Fabales</taxon>
        <taxon>Fabaceae</taxon>
        <taxon>Papilionoideae</taxon>
        <taxon>50 kb inversion clade</taxon>
        <taxon>NPAAA clade</taxon>
        <taxon>Hologalegina</taxon>
        <taxon>IRL clade</taxon>
        <taxon>Trifolieae</taxon>
        <taxon>Trifolium</taxon>
    </lineage>
</organism>
<feature type="non-terminal residue" evidence="2">
    <location>
        <position position="43"/>
    </location>
</feature>
<evidence type="ECO:0000313" key="2">
    <source>
        <dbReference type="EMBL" id="MCI62042.1"/>
    </source>
</evidence>
<dbReference type="Proteomes" id="UP000265520">
    <property type="component" value="Unassembled WGS sequence"/>
</dbReference>
<comment type="caution">
    <text evidence="2">The sequence shown here is derived from an EMBL/GenBank/DDBJ whole genome shotgun (WGS) entry which is preliminary data.</text>
</comment>
<dbReference type="EMBL" id="LXQA010611685">
    <property type="protein sequence ID" value="MCI62042.1"/>
    <property type="molecule type" value="Genomic_DNA"/>
</dbReference>
<dbReference type="AlphaFoldDB" id="A0A392TM42"/>
<evidence type="ECO:0000313" key="3">
    <source>
        <dbReference type="Proteomes" id="UP000265520"/>
    </source>
</evidence>
<keyword evidence="3" id="KW-1185">Reference proteome</keyword>
<feature type="region of interest" description="Disordered" evidence="1">
    <location>
        <begin position="1"/>
        <end position="43"/>
    </location>
</feature>
<protein>
    <submittedName>
        <fullName evidence="2">Uncharacterized protein</fullName>
    </submittedName>
</protein>
<evidence type="ECO:0000256" key="1">
    <source>
        <dbReference type="SAM" id="MobiDB-lite"/>
    </source>
</evidence>
<feature type="compositionally biased region" description="Polar residues" evidence="1">
    <location>
        <begin position="1"/>
        <end position="10"/>
    </location>
</feature>